<evidence type="ECO:0000313" key="2">
    <source>
        <dbReference type="EMBL" id="KAE9969289.1"/>
    </source>
</evidence>
<accession>A0A8H3UII6</accession>
<gene>
    <name evidence="2" type="ORF">EG328_006968</name>
</gene>
<dbReference type="EMBL" id="WNWS01000372">
    <property type="protein sequence ID" value="KAE9969289.1"/>
    <property type="molecule type" value="Genomic_DNA"/>
</dbReference>
<organism evidence="2 3">
    <name type="scientific">Venturia inaequalis</name>
    <name type="common">Apple scab fungus</name>
    <dbReference type="NCBI Taxonomy" id="5025"/>
    <lineage>
        <taxon>Eukaryota</taxon>
        <taxon>Fungi</taxon>
        <taxon>Dikarya</taxon>
        <taxon>Ascomycota</taxon>
        <taxon>Pezizomycotina</taxon>
        <taxon>Dothideomycetes</taxon>
        <taxon>Pleosporomycetidae</taxon>
        <taxon>Venturiales</taxon>
        <taxon>Venturiaceae</taxon>
        <taxon>Venturia</taxon>
    </lineage>
</organism>
<dbReference type="AlphaFoldDB" id="A0A8H3UII6"/>
<name>A0A8H3UII6_VENIN</name>
<feature type="compositionally biased region" description="Polar residues" evidence="1">
    <location>
        <begin position="289"/>
        <end position="313"/>
    </location>
</feature>
<comment type="caution">
    <text evidence="2">The sequence shown here is derived from an EMBL/GenBank/DDBJ whole genome shotgun (WGS) entry which is preliminary data.</text>
</comment>
<evidence type="ECO:0000313" key="3">
    <source>
        <dbReference type="Proteomes" id="UP000447873"/>
    </source>
</evidence>
<protein>
    <submittedName>
        <fullName evidence="2">Uncharacterized protein</fullName>
    </submittedName>
</protein>
<reference evidence="2 3" key="1">
    <citation type="submission" date="2018-12" db="EMBL/GenBank/DDBJ databases">
        <title>Venturia inaequalis Genome Resource.</title>
        <authorList>
            <person name="Lichtner F.J."/>
        </authorList>
    </citation>
    <scope>NUCLEOTIDE SEQUENCE [LARGE SCALE GENOMIC DNA]</scope>
    <source>
        <strain evidence="2 3">120213</strain>
    </source>
</reference>
<feature type="region of interest" description="Disordered" evidence="1">
    <location>
        <begin position="273"/>
        <end position="314"/>
    </location>
</feature>
<evidence type="ECO:0000256" key="1">
    <source>
        <dbReference type="SAM" id="MobiDB-lite"/>
    </source>
</evidence>
<proteinExistence type="predicted"/>
<sequence length="409" mass="46694">MDDQLPFGFSSSGLRRDLGVHRGLEDQLRPGLVPTDSPISQNDSSRYLSLLSRFCDDEHFANTVDEWNDFEVPQRKDEIRRAAHFAPPACSLIQLQYASHNSMQRWVYRILTLNRSRIEPNRPICVSHTMALQELVAWWILDGAQSCSLKAREELVDPTQAHGAVWIGSCRFARQIMCDMLWLELCNLRGERHSIELATKILQVRVAEYMQPSQNDRQFNATAYQQAPKEHRRIIAGPQNDRGTMRRPIYQDETKRGPHNSTLTLVKQVNHTENGTTDTPQRPDRHQSCYPNNQASSIQSRDMQPSDTMNSLSHQHDTELEKSMHRGKNGQHFLVKLGGNSQLQTARVSLDKQYQGVGLSSATAGGETYTAEERHEKRRAESVDFDGEILNFEAAIVHDWLELPHTDSD</sequence>
<dbReference type="Proteomes" id="UP000447873">
    <property type="component" value="Unassembled WGS sequence"/>
</dbReference>